<name>A0A4R2ITF0_9PSEU</name>
<keyword evidence="2" id="KW-0349">Heme</keyword>
<dbReference type="InterPro" id="IPR002397">
    <property type="entry name" value="Cyt_P450_B"/>
</dbReference>
<comment type="caution">
    <text evidence="3">The sequence shown here is derived from an EMBL/GenBank/DDBJ whole genome shotgun (WGS) entry which is preliminary data.</text>
</comment>
<dbReference type="OrthoDB" id="3616570at2"/>
<dbReference type="Pfam" id="PF00067">
    <property type="entry name" value="p450"/>
    <property type="match status" value="1"/>
</dbReference>
<evidence type="ECO:0000256" key="2">
    <source>
        <dbReference type="RuleBase" id="RU000461"/>
    </source>
</evidence>
<dbReference type="PRINTS" id="PR00359">
    <property type="entry name" value="BP450"/>
</dbReference>
<keyword evidence="2" id="KW-0503">Monooxygenase</keyword>
<accession>A0A4R2ITF0</accession>
<dbReference type="AlphaFoldDB" id="A0A4R2ITF0"/>
<evidence type="ECO:0000256" key="1">
    <source>
        <dbReference type="ARBA" id="ARBA00010617"/>
    </source>
</evidence>
<keyword evidence="4" id="KW-1185">Reference proteome</keyword>
<dbReference type="GO" id="GO:0004497">
    <property type="term" value="F:monooxygenase activity"/>
    <property type="evidence" value="ECO:0007669"/>
    <property type="project" value="UniProtKB-KW"/>
</dbReference>
<dbReference type="SUPFAM" id="SSF48264">
    <property type="entry name" value="Cytochrome P450"/>
    <property type="match status" value="1"/>
</dbReference>
<dbReference type="GO" id="GO:0005506">
    <property type="term" value="F:iron ion binding"/>
    <property type="evidence" value="ECO:0007669"/>
    <property type="project" value="InterPro"/>
</dbReference>
<evidence type="ECO:0000313" key="3">
    <source>
        <dbReference type="EMBL" id="TCO47418.1"/>
    </source>
</evidence>
<dbReference type="PROSITE" id="PS00086">
    <property type="entry name" value="CYTOCHROME_P450"/>
    <property type="match status" value="1"/>
</dbReference>
<keyword evidence="2" id="KW-0479">Metal-binding</keyword>
<dbReference type="EMBL" id="SLWS01000017">
    <property type="protein sequence ID" value="TCO47418.1"/>
    <property type="molecule type" value="Genomic_DNA"/>
</dbReference>
<gene>
    <name evidence="3" type="ORF">EV192_117158</name>
</gene>
<dbReference type="GO" id="GO:0016705">
    <property type="term" value="F:oxidoreductase activity, acting on paired donors, with incorporation or reduction of molecular oxygen"/>
    <property type="evidence" value="ECO:0007669"/>
    <property type="project" value="InterPro"/>
</dbReference>
<keyword evidence="2" id="KW-0408">Iron</keyword>
<dbReference type="Proteomes" id="UP000295680">
    <property type="component" value="Unassembled WGS sequence"/>
</dbReference>
<dbReference type="GO" id="GO:0020037">
    <property type="term" value="F:heme binding"/>
    <property type="evidence" value="ECO:0007669"/>
    <property type="project" value="InterPro"/>
</dbReference>
<dbReference type="PANTHER" id="PTHR46696:SF6">
    <property type="entry name" value="P450, PUTATIVE (EUROFUNG)-RELATED"/>
    <property type="match status" value="1"/>
</dbReference>
<protein>
    <submittedName>
        <fullName evidence="3">Cytochrome P450</fullName>
    </submittedName>
</protein>
<dbReference type="PANTHER" id="PTHR46696">
    <property type="entry name" value="P450, PUTATIVE (EUROFUNG)-RELATED"/>
    <property type="match status" value="1"/>
</dbReference>
<sequence>MIGVAEGHGGADFVNGARRRHLVGVLHPRTDQPVTLVDDRVWLATGYQQAREVMRDKRFSRAAAGTGCPRGPALRMSITELDPPTHTAIRTLVGGSFSARQVERLRPRVDDLADRLLARLVDSGRTVDLVADFCAPLTFHSQCALLGVPEHCRAAIRRRSDQRIGLPGATAADTYSAELLLHDEVVRMIADRDRPPGGLIATLIAGHLDESALTGLVASLFFDGHLLSAAQIANTVLLVLTHGLVDRLRTDPALLDDVIEETFRYCPSVNLSMPRVATAEVSLGDVQVRAGDRVAAAITLADRDHAMFATPDRFVPGRPTRHLAFGYGTHHCIGAHLARVQVRAAMLALLRRTPNLALATPEQELAWVVSPTVRRLCRLPVRFR</sequence>
<dbReference type="RefSeq" id="WP_132125704.1">
    <property type="nucleotide sequence ID" value="NZ_SLWS01000017.1"/>
</dbReference>
<dbReference type="InterPro" id="IPR036396">
    <property type="entry name" value="Cyt_P450_sf"/>
</dbReference>
<organism evidence="3 4">
    <name type="scientific">Actinocrispum wychmicini</name>
    <dbReference type="NCBI Taxonomy" id="1213861"/>
    <lineage>
        <taxon>Bacteria</taxon>
        <taxon>Bacillati</taxon>
        <taxon>Actinomycetota</taxon>
        <taxon>Actinomycetes</taxon>
        <taxon>Pseudonocardiales</taxon>
        <taxon>Pseudonocardiaceae</taxon>
        <taxon>Actinocrispum</taxon>
    </lineage>
</organism>
<keyword evidence="2" id="KW-0560">Oxidoreductase</keyword>
<reference evidence="3 4" key="1">
    <citation type="submission" date="2019-03" db="EMBL/GenBank/DDBJ databases">
        <title>Genomic Encyclopedia of Type Strains, Phase IV (KMG-IV): sequencing the most valuable type-strain genomes for metagenomic binning, comparative biology and taxonomic classification.</title>
        <authorList>
            <person name="Goeker M."/>
        </authorList>
    </citation>
    <scope>NUCLEOTIDE SEQUENCE [LARGE SCALE GENOMIC DNA]</scope>
    <source>
        <strain evidence="3 4">DSM 45934</strain>
    </source>
</reference>
<dbReference type="InterPro" id="IPR017972">
    <property type="entry name" value="Cyt_P450_CS"/>
</dbReference>
<proteinExistence type="inferred from homology"/>
<dbReference type="InterPro" id="IPR001128">
    <property type="entry name" value="Cyt_P450"/>
</dbReference>
<dbReference type="Gene3D" id="1.10.630.10">
    <property type="entry name" value="Cytochrome P450"/>
    <property type="match status" value="1"/>
</dbReference>
<evidence type="ECO:0000313" key="4">
    <source>
        <dbReference type="Proteomes" id="UP000295680"/>
    </source>
</evidence>
<comment type="similarity">
    <text evidence="1 2">Belongs to the cytochrome P450 family.</text>
</comment>